<dbReference type="PROSITE" id="PS00108">
    <property type="entry name" value="PROTEIN_KINASE_ST"/>
    <property type="match status" value="1"/>
</dbReference>
<dbReference type="EMBL" id="HBGH01014884">
    <property type="protein sequence ID" value="CAD9236192.1"/>
    <property type="molecule type" value="Transcribed_RNA"/>
</dbReference>
<accession>A0A7S1TGP6</accession>
<feature type="region of interest" description="Disordered" evidence="2">
    <location>
        <begin position="880"/>
        <end position="923"/>
    </location>
</feature>
<organism evidence="4">
    <name type="scientific">Compsopogon caeruleus</name>
    <dbReference type="NCBI Taxonomy" id="31354"/>
    <lineage>
        <taxon>Eukaryota</taxon>
        <taxon>Rhodophyta</taxon>
        <taxon>Compsopogonophyceae</taxon>
        <taxon>Compsopogonales</taxon>
        <taxon>Compsopogonaceae</taxon>
        <taxon>Compsopogon</taxon>
    </lineage>
</organism>
<evidence type="ECO:0000256" key="1">
    <source>
        <dbReference type="PROSITE-ProRule" id="PRU00023"/>
    </source>
</evidence>
<sequence length="977" mass="106794">MTDNINGGVESDPNGRYIRYPIELGKGAYKTVYRGFDTFDALEVAWNKLNLNRLSDIELDKVSREVKFLQNLNHKNIISCYASWDSINSNGKAINFITELMMSGTLKEYIARAKAIKLKVIRRWCCNILEAICYLHSQDPPIMHRDIKCDNLFINGHVGEVKLGDLGLSGFKSQDKAITVIGTPEFMAPELYEESYTEKVDVYAFGMCVLEMLTMEYPYSECQNPAQIFKKVYNGEKPAALSKLVDCSFKDAIVKCLKREAERPSAMELLEDPLFKDWASDPCERSNVHLLKGQEGKFPTAGPDGILRELKHNHGPMIHPGVDRTVIISRFTDAMEEETTIAANGAFGKEVRISVHIPIEGATKKIEFSYDLDSDSPQQLADEMVEEFNLDPMLHVPTIRKEIEEQVHRAIQDSKIPAHAGRETGTEESTSSPPSGQVSRHSSRPPSGVHAPPAEAHPKQMLPAAPDQVISSLSQKSPRTVYTNGSKIQKLQSISRPDGPAVVVIGELPNGKNPVAARDSPRPTESPEVTSTNHTATTGTVGPHTNGPQPKPVAPLSIPQTISSAYPSSRESNSATDRKRSLLCMELMTLSKDGKVEKVRKKLIEGADPNYADHNKRTALHLASISGHVEVAEVLLENGADPEARDNRGSTAVMVAKSHGQSSVLEMFKKHGVEIYEDDDECPENMVLGMELLNFAARGAIDLVRERLFAGVPVSFMDYDNRTALHVAASEGHAEVAELLILNGAGIDTQDVYGRTPVDDAVKNGHKEVLLMFSKYGAWIPEALLSAKVASENQLGRDLIEESKNSDVDKVNSLLELGANVNFQNYDHRTPLHVAASEGIMEMVKLLLSRGADPGLTDRWGNTPLDDASRLSKAEIAALLSEPTDVDRANSSDESGPTEQDSSVVGSPPVISSPPLTPLVGRPEVLSDIPSAAASVLAATHHKGRGGKEHSLENKRRTLDGTTNGESLNLLSGEIET</sequence>
<evidence type="ECO:0000259" key="3">
    <source>
        <dbReference type="PROSITE" id="PS50011"/>
    </source>
</evidence>
<dbReference type="Gene3D" id="3.30.200.20">
    <property type="entry name" value="Phosphorylase Kinase, domain 1"/>
    <property type="match status" value="1"/>
</dbReference>
<dbReference type="Gene3D" id="1.10.510.10">
    <property type="entry name" value="Transferase(Phosphotransferase) domain 1"/>
    <property type="match status" value="1"/>
</dbReference>
<dbReference type="InterPro" id="IPR008271">
    <property type="entry name" value="Ser/Thr_kinase_AS"/>
</dbReference>
<gene>
    <name evidence="4" type="ORF">CCAE0312_LOCUS8284</name>
</gene>
<reference evidence="4" key="1">
    <citation type="submission" date="2021-01" db="EMBL/GenBank/DDBJ databases">
        <authorList>
            <person name="Corre E."/>
            <person name="Pelletier E."/>
            <person name="Niang G."/>
            <person name="Scheremetjew M."/>
            <person name="Finn R."/>
            <person name="Kale V."/>
            <person name="Holt S."/>
            <person name="Cochrane G."/>
            <person name="Meng A."/>
            <person name="Brown T."/>
            <person name="Cohen L."/>
        </authorList>
    </citation>
    <scope>NUCLEOTIDE SEQUENCE</scope>
    <source>
        <strain evidence="4">SAG 36.94</strain>
    </source>
</reference>
<feature type="region of interest" description="Disordered" evidence="2">
    <location>
        <begin position="937"/>
        <end position="977"/>
    </location>
</feature>
<dbReference type="GO" id="GO:0004672">
    <property type="term" value="F:protein kinase activity"/>
    <property type="evidence" value="ECO:0007669"/>
    <property type="project" value="InterPro"/>
</dbReference>
<dbReference type="SMART" id="SM00248">
    <property type="entry name" value="ANK"/>
    <property type="match status" value="5"/>
</dbReference>
<feature type="region of interest" description="Disordered" evidence="2">
    <location>
        <begin position="506"/>
        <end position="578"/>
    </location>
</feature>
<dbReference type="PANTHER" id="PTHR13902">
    <property type="entry name" value="SERINE/THREONINE-PROTEIN KINASE WNK WITH NO LYSINE -RELATED"/>
    <property type="match status" value="1"/>
</dbReference>
<feature type="compositionally biased region" description="Polar residues" evidence="2">
    <location>
        <begin position="960"/>
        <end position="970"/>
    </location>
</feature>
<dbReference type="PROSITE" id="PS50088">
    <property type="entry name" value="ANK_REPEAT"/>
    <property type="match status" value="3"/>
</dbReference>
<dbReference type="Pfam" id="PF00069">
    <property type="entry name" value="Pkinase"/>
    <property type="match status" value="1"/>
</dbReference>
<dbReference type="InterPro" id="IPR011009">
    <property type="entry name" value="Kinase-like_dom_sf"/>
</dbReference>
<feature type="region of interest" description="Disordered" evidence="2">
    <location>
        <begin position="410"/>
        <end position="459"/>
    </location>
</feature>
<protein>
    <recommendedName>
        <fullName evidence="3">Protein kinase domain-containing protein</fullName>
    </recommendedName>
</protein>
<feature type="repeat" description="ANK" evidence="1">
    <location>
        <begin position="615"/>
        <end position="647"/>
    </location>
</feature>
<dbReference type="Gene3D" id="1.25.40.20">
    <property type="entry name" value="Ankyrin repeat-containing domain"/>
    <property type="match status" value="3"/>
</dbReference>
<evidence type="ECO:0000256" key="2">
    <source>
        <dbReference type="SAM" id="MobiDB-lite"/>
    </source>
</evidence>
<feature type="compositionally biased region" description="Polar residues" evidence="2">
    <location>
        <begin position="892"/>
        <end position="901"/>
    </location>
</feature>
<name>A0A7S1TGP6_9RHOD</name>
<feature type="compositionally biased region" description="Polar residues" evidence="2">
    <location>
        <begin position="558"/>
        <end position="575"/>
    </location>
</feature>
<keyword evidence="1" id="KW-0040">ANK repeat</keyword>
<dbReference type="SUPFAM" id="SSF56112">
    <property type="entry name" value="Protein kinase-like (PK-like)"/>
    <property type="match status" value="1"/>
</dbReference>
<dbReference type="InterPro" id="IPR000719">
    <property type="entry name" value="Prot_kinase_dom"/>
</dbReference>
<dbReference type="SMART" id="SM00220">
    <property type="entry name" value="S_TKc"/>
    <property type="match status" value="1"/>
</dbReference>
<dbReference type="InterPro" id="IPR036770">
    <property type="entry name" value="Ankyrin_rpt-contain_sf"/>
</dbReference>
<dbReference type="InterPro" id="IPR002110">
    <property type="entry name" value="Ankyrin_rpt"/>
</dbReference>
<dbReference type="PROSITE" id="PS50297">
    <property type="entry name" value="ANK_REP_REGION"/>
    <property type="match status" value="3"/>
</dbReference>
<feature type="repeat" description="ANK" evidence="1">
    <location>
        <begin position="720"/>
        <end position="752"/>
    </location>
</feature>
<dbReference type="PRINTS" id="PR01415">
    <property type="entry name" value="ANKYRIN"/>
</dbReference>
<feature type="repeat" description="ANK" evidence="1">
    <location>
        <begin position="827"/>
        <end position="859"/>
    </location>
</feature>
<dbReference type="AlphaFoldDB" id="A0A7S1TGP6"/>
<feature type="compositionally biased region" description="Polar residues" evidence="2">
    <location>
        <begin position="527"/>
        <end position="540"/>
    </location>
</feature>
<dbReference type="CDD" id="cd13983">
    <property type="entry name" value="STKc_WNK"/>
    <property type="match status" value="1"/>
</dbReference>
<feature type="compositionally biased region" description="Basic and acidic residues" evidence="2">
    <location>
        <begin position="946"/>
        <end position="959"/>
    </location>
</feature>
<dbReference type="InterPro" id="IPR050588">
    <property type="entry name" value="WNK_Ser-Thr_kinase"/>
</dbReference>
<dbReference type="PROSITE" id="PS50011">
    <property type="entry name" value="PROTEIN_KINASE_DOM"/>
    <property type="match status" value="1"/>
</dbReference>
<dbReference type="Pfam" id="PF12796">
    <property type="entry name" value="Ank_2"/>
    <property type="match status" value="3"/>
</dbReference>
<proteinExistence type="predicted"/>
<feature type="domain" description="Protein kinase" evidence="3">
    <location>
        <begin position="18"/>
        <end position="275"/>
    </location>
</feature>
<evidence type="ECO:0000313" key="4">
    <source>
        <dbReference type="EMBL" id="CAD9236192.1"/>
    </source>
</evidence>
<dbReference type="GO" id="GO:0005524">
    <property type="term" value="F:ATP binding"/>
    <property type="evidence" value="ECO:0007669"/>
    <property type="project" value="InterPro"/>
</dbReference>
<dbReference type="SUPFAM" id="SSF48403">
    <property type="entry name" value="Ankyrin repeat"/>
    <property type="match status" value="1"/>
</dbReference>
<feature type="compositionally biased region" description="Low complexity" evidence="2">
    <location>
        <begin position="427"/>
        <end position="436"/>
    </location>
</feature>